<gene>
    <name evidence="1" type="primary">AlNc14C430G11579</name>
    <name evidence="1" type="ORF">ALNC14_130560</name>
</gene>
<accession>F0WZI8</accession>
<dbReference type="AlphaFoldDB" id="F0WZI8"/>
<reference evidence="1" key="1">
    <citation type="journal article" date="2011" name="PLoS Biol.">
        <title>Gene gain and loss during evolution of obligate parasitism in the white rust pathogen of Arabidopsis thaliana.</title>
        <authorList>
            <person name="Kemen E."/>
            <person name="Gardiner A."/>
            <person name="Schultz-Larsen T."/>
            <person name="Kemen A.C."/>
            <person name="Balmuth A.L."/>
            <person name="Robert-Seilaniantz A."/>
            <person name="Bailey K."/>
            <person name="Holub E."/>
            <person name="Studholme D.J."/>
            <person name="Maclean D."/>
            <person name="Jones J.D."/>
        </authorList>
    </citation>
    <scope>NUCLEOTIDE SEQUENCE</scope>
</reference>
<sequence length="116" mass="13336">MFASNADCTHQLYYVVLYEPGNGICINNSIRIHIINCDFDFWMYLAFFHDIDFPYRASTVLKFYSIIPTLSNTSCSILNNSIRVHCRIAAFAIPGKVVLHGVHDNQTQHHLFANIR</sequence>
<dbReference type="HOGENOM" id="CLU_2101478_0_0_1"/>
<reference evidence="1" key="2">
    <citation type="submission" date="2011-02" db="EMBL/GenBank/DDBJ databases">
        <authorList>
            <person name="MacLean D."/>
        </authorList>
    </citation>
    <scope>NUCLEOTIDE SEQUENCE</scope>
</reference>
<evidence type="ECO:0000313" key="1">
    <source>
        <dbReference type="EMBL" id="CCA26912.1"/>
    </source>
</evidence>
<name>F0WZI8_9STRA</name>
<organism evidence="1">
    <name type="scientific">Albugo laibachii Nc14</name>
    <dbReference type="NCBI Taxonomy" id="890382"/>
    <lineage>
        <taxon>Eukaryota</taxon>
        <taxon>Sar</taxon>
        <taxon>Stramenopiles</taxon>
        <taxon>Oomycota</taxon>
        <taxon>Peronosporomycetes</taxon>
        <taxon>Albuginales</taxon>
        <taxon>Albuginaceae</taxon>
        <taxon>Albugo</taxon>
    </lineage>
</organism>
<dbReference type="EMBL" id="FR824473">
    <property type="protein sequence ID" value="CCA26912.1"/>
    <property type="molecule type" value="Genomic_DNA"/>
</dbReference>
<proteinExistence type="predicted"/>
<protein>
    <submittedName>
        <fullName evidence="1">AlNc14C430G11579 protein</fullName>
    </submittedName>
</protein>